<dbReference type="InterPro" id="IPR011711">
    <property type="entry name" value="GntR_C"/>
</dbReference>
<evidence type="ECO:0000256" key="1">
    <source>
        <dbReference type="ARBA" id="ARBA00023015"/>
    </source>
</evidence>
<feature type="region of interest" description="Disordered" evidence="4">
    <location>
        <begin position="241"/>
        <end position="260"/>
    </location>
</feature>
<dbReference type="Gene3D" id="1.10.10.10">
    <property type="entry name" value="Winged helix-like DNA-binding domain superfamily/Winged helix DNA-binding domain"/>
    <property type="match status" value="1"/>
</dbReference>
<dbReference type="SUPFAM" id="SSF48008">
    <property type="entry name" value="GntR ligand-binding domain-like"/>
    <property type="match status" value="1"/>
</dbReference>
<dbReference type="EMBL" id="MCRJ01000059">
    <property type="protein sequence ID" value="ODN70169.1"/>
    <property type="molecule type" value="Genomic_DNA"/>
</dbReference>
<dbReference type="InterPro" id="IPR036388">
    <property type="entry name" value="WH-like_DNA-bd_sf"/>
</dbReference>
<feature type="domain" description="HTH gntR-type" evidence="5">
    <location>
        <begin position="17"/>
        <end position="85"/>
    </location>
</feature>
<keyword evidence="3" id="KW-0804">Transcription</keyword>
<reference evidence="6 7" key="1">
    <citation type="submission" date="2016-07" db="EMBL/GenBank/DDBJ databases">
        <title>Draft Genome Sequence of Methylobrevis pamukkalensis PK2.</title>
        <authorList>
            <person name="Vasilenko O.V."/>
            <person name="Doronina N.V."/>
            <person name="Shmareva M.N."/>
            <person name="Tarlachkov S.V."/>
            <person name="Mustakhimov I."/>
            <person name="Trotsenko Y.A."/>
        </authorList>
    </citation>
    <scope>NUCLEOTIDE SEQUENCE [LARGE SCALE GENOMIC DNA]</scope>
    <source>
        <strain evidence="6 7">PK2</strain>
    </source>
</reference>
<dbReference type="SMART" id="SM00345">
    <property type="entry name" value="HTH_GNTR"/>
    <property type="match status" value="1"/>
</dbReference>
<dbReference type="PRINTS" id="PR00035">
    <property type="entry name" value="HTHGNTR"/>
</dbReference>
<dbReference type="PANTHER" id="PTHR43537">
    <property type="entry name" value="TRANSCRIPTIONAL REGULATOR, GNTR FAMILY"/>
    <property type="match status" value="1"/>
</dbReference>
<dbReference type="SMART" id="SM00895">
    <property type="entry name" value="FCD"/>
    <property type="match status" value="1"/>
</dbReference>
<evidence type="ECO:0000256" key="2">
    <source>
        <dbReference type="ARBA" id="ARBA00023125"/>
    </source>
</evidence>
<accession>A0A1E3H1F9</accession>
<name>A0A1E3H1F9_9HYPH</name>
<gene>
    <name evidence="6" type="primary">lutR_3</name>
    <name evidence="6" type="ORF">A6302_02503</name>
</gene>
<evidence type="ECO:0000313" key="7">
    <source>
        <dbReference type="Proteomes" id="UP000094622"/>
    </source>
</evidence>
<comment type="caution">
    <text evidence="6">The sequence shown here is derived from an EMBL/GenBank/DDBJ whole genome shotgun (WGS) entry which is preliminary data.</text>
</comment>
<keyword evidence="2" id="KW-0238">DNA-binding</keyword>
<dbReference type="OrthoDB" id="9809707at2"/>
<keyword evidence="1" id="KW-0805">Transcription regulation</keyword>
<dbReference type="SUPFAM" id="SSF46785">
    <property type="entry name" value="Winged helix' DNA-binding domain"/>
    <property type="match status" value="1"/>
</dbReference>
<dbReference type="AlphaFoldDB" id="A0A1E3H1F9"/>
<organism evidence="6 7">
    <name type="scientific">Methylobrevis pamukkalensis</name>
    <dbReference type="NCBI Taxonomy" id="1439726"/>
    <lineage>
        <taxon>Bacteria</taxon>
        <taxon>Pseudomonadati</taxon>
        <taxon>Pseudomonadota</taxon>
        <taxon>Alphaproteobacteria</taxon>
        <taxon>Hyphomicrobiales</taxon>
        <taxon>Pleomorphomonadaceae</taxon>
        <taxon>Methylobrevis</taxon>
    </lineage>
</organism>
<dbReference type="Proteomes" id="UP000094622">
    <property type="component" value="Unassembled WGS sequence"/>
</dbReference>
<dbReference type="GO" id="GO:0003700">
    <property type="term" value="F:DNA-binding transcription factor activity"/>
    <property type="evidence" value="ECO:0007669"/>
    <property type="project" value="InterPro"/>
</dbReference>
<dbReference type="Pfam" id="PF07729">
    <property type="entry name" value="FCD"/>
    <property type="match status" value="1"/>
</dbReference>
<dbReference type="InterPro" id="IPR008920">
    <property type="entry name" value="TF_FadR/GntR_C"/>
</dbReference>
<dbReference type="Pfam" id="PF00392">
    <property type="entry name" value="GntR"/>
    <property type="match status" value="1"/>
</dbReference>
<dbReference type="Gene3D" id="1.20.120.530">
    <property type="entry name" value="GntR ligand-binding domain-like"/>
    <property type="match status" value="1"/>
</dbReference>
<protein>
    <submittedName>
        <fullName evidence="6">HTH-type transcriptional regulator LutR</fullName>
    </submittedName>
</protein>
<sequence length="260" mass="28455">MRTGSDWGIVLSDRKRPKLAVRVIEDIKRRIEQGRIKCGERLPTEIALVKEFGVSRTVVREAITALAVDGFVEPRQGSGVFVLERREPVAAPQGGAVLAFEDNLLGILEFRLAVEIESAALAATRRSLAQETEIRRRHAAFAEAMETGRTTVEEDLAFHFAIAEATGNCCFTEVVRALGPLAIREGYAAMDEAHEGIGGQRRTLRITFSEHEAILDAIASGDAENARSAMRLHLSGSRRRLGDGHALDGRAPSLHNSTHR</sequence>
<dbReference type="PROSITE" id="PS50949">
    <property type="entry name" value="HTH_GNTR"/>
    <property type="match status" value="1"/>
</dbReference>
<evidence type="ECO:0000259" key="5">
    <source>
        <dbReference type="PROSITE" id="PS50949"/>
    </source>
</evidence>
<dbReference type="CDD" id="cd07377">
    <property type="entry name" value="WHTH_GntR"/>
    <property type="match status" value="1"/>
</dbReference>
<evidence type="ECO:0000256" key="4">
    <source>
        <dbReference type="SAM" id="MobiDB-lite"/>
    </source>
</evidence>
<evidence type="ECO:0000256" key="3">
    <source>
        <dbReference type="ARBA" id="ARBA00023163"/>
    </source>
</evidence>
<evidence type="ECO:0000313" key="6">
    <source>
        <dbReference type="EMBL" id="ODN70169.1"/>
    </source>
</evidence>
<dbReference type="PANTHER" id="PTHR43537:SF5">
    <property type="entry name" value="UXU OPERON TRANSCRIPTIONAL REGULATOR"/>
    <property type="match status" value="1"/>
</dbReference>
<keyword evidence="7" id="KW-1185">Reference proteome</keyword>
<dbReference type="InterPro" id="IPR036390">
    <property type="entry name" value="WH_DNA-bd_sf"/>
</dbReference>
<dbReference type="InterPro" id="IPR000524">
    <property type="entry name" value="Tscrpt_reg_HTH_GntR"/>
</dbReference>
<dbReference type="GO" id="GO:0003677">
    <property type="term" value="F:DNA binding"/>
    <property type="evidence" value="ECO:0007669"/>
    <property type="project" value="UniProtKB-KW"/>
</dbReference>
<proteinExistence type="predicted"/>